<keyword evidence="5" id="KW-0457">Lysine biosynthesis</keyword>
<dbReference type="InterPro" id="IPR001653">
    <property type="entry name" value="DAP_epimerase_DapF"/>
</dbReference>
<dbReference type="Pfam" id="PF01678">
    <property type="entry name" value="DAP_epimerase"/>
    <property type="match status" value="1"/>
</dbReference>
<dbReference type="GO" id="GO:0008837">
    <property type="term" value="F:diaminopimelate epimerase activity"/>
    <property type="evidence" value="ECO:0007669"/>
    <property type="project" value="UniProtKB-EC"/>
</dbReference>
<dbReference type="AlphaFoldDB" id="A0A9Q0X394"/>
<reference evidence="8" key="2">
    <citation type="journal article" date="2023" name="Int. J. Mol. Sci.">
        <title>De Novo Assembly and Annotation of 11 Diverse Shrub Willow (Salix) Genomes Reveals Novel Gene Organization in Sex-Linked Regions.</title>
        <authorList>
            <person name="Hyden B."/>
            <person name="Feng K."/>
            <person name="Yates T.B."/>
            <person name="Jawdy S."/>
            <person name="Cereghino C."/>
            <person name="Smart L.B."/>
            <person name="Muchero W."/>
        </authorList>
    </citation>
    <scope>NUCLEOTIDE SEQUENCE</scope>
    <source>
        <tissue evidence="8">Shoot tip</tissue>
    </source>
</reference>
<comment type="pathway">
    <text evidence="1">Amino-acid biosynthesis; L-lysine biosynthesis via DAP pathway; DL-2,6-diaminopimelate from LL-2,6-diaminopimelate: step 1/1.</text>
</comment>
<evidence type="ECO:0000256" key="4">
    <source>
        <dbReference type="ARBA" id="ARBA00022605"/>
    </source>
</evidence>
<evidence type="ECO:0000256" key="7">
    <source>
        <dbReference type="ARBA" id="ARBA00051712"/>
    </source>
</evidence>
<name>A0A9Q0X394_9ROSI</name>
<dbReference type="GO" id="GO:0009089">
    <property type="term" value="P:lysine biosynthetic process via diaminopimelate"/>
    <property type="evidence" value="ECO:0007669"/>
    <property type="project" value="InterPro"/>
</dbReference>
<evidence type="ECO:0000256" key="2">
    <source>
        <dbReference type="ARBA" id="ARBA00010219"/>
    </source>
</evidence>
<evidence type="ECO:0000256" key="6">
    <source>
        <dbReference type="ARBA" id="ARBA00023235"/>
    </source>
</evidence>
<keyword evidence="9" id="KW-1185">Reference proteome</keyword>
<dbReference type="Gene3D" id="3.10.310.10">
    <property type="entry name" value="Diaminopimelate Epimerase, Chain A, domain 1"/>
    <property type="match status" value="1"/>
</dbReference>
<dbReference type="FunFam" id="3.10.310.10:FF:000011">
    <property type="entry name" value="Diaminopimelate epimerase, chloroplastic"/>
    <property type="match status" value="1"/>
</dbReference>
<keyword evidence="4" id="KW-0028">Amino-acid biosynthesis</keyword>
<dbReference type="InterPro" id="IPR018510">
    <property type="entry name" value="DAP_epimerase_AS"/>
</dbReference>
<comment type="catalytic activity">
    <reaction evidence="7">
        <text>(2S,6S)-2,6-diaminopimelate = meso-2,6-diaminopimelate</text>
        <dbReference type="Rhea" id="RHEA:15393"/>
        <dbReference type="ChEBI" id="CHEBI:57609"/>
        <dbReference type="ChEBI" id="CHEBI:57791"/>
        <dbReference type="EC" id="5.1.1.7"/>
    </reaction>
</comment>
<dbReference type="NCBIfam" id="TIGR00652">
    <property type="entry name" value="DapF"/>
    <property type="match status" value="1"/>
</dbReference>
<gene>
    <name evidence="8" type="ORF">OIU74_001973</name>
</gene>
<evidence type="ECO:0000313" key="8">
    <source>
        <dbReference type="EMBL" id="KAJ6778087.1"/>
    </source>
</evidence>
<sequence length="186" mass="20634">MVEAITAAATTSLSIKPSTRHYQLFLSSISFPTLRLNSHKNPNFRPLVVSSSTSIESVATQKTSSKTAFLDQREGSRYLHFVKYHGLGNDFILVDNRDSSEPKITPEQAAKLCDRNFGIGADGVIFALPGINGTDYTMRIFNSDGSEPEMCGNGVRCFARFIAELENLHGKKLSFCCAYWCWFDCA</sequence>
<evidence type="ECO:0000256" key="3">
    <source>
        <dbReference type="ARBA" id="ARBA00013080"/>
    </source>
</evidence>
<keyword evidence="6" id="KW-0413">Isomerase</keyword>
<dbReference type="SUPFAM" id="SSF54506">
    <property type="entry name" value="Diaminopimelate epimerase-like"/>
    <property type="match status" value="1"/>
</dbReference>
<dbReference type="EMBL" id="JAPFFM010000001">
    <property type="protein sequence ID" value="KAJ6778087.1"/>
    <property type="molecule type" value="Genomic_DNA"/>
</dbReference>
<dbReference type="EC" id="5.1.1.7" evidence="3"/>
<dbReference type="PANTHER" id="PTHR31689">
    <property type="entry name" value="DIAMINOPIMELATE EPIMERASE, CHLOROPLASTIC"/>
    <property type="match status" value="1"/>
</dbReference>
<protein>
    <recommendedName>
        <fullName evidence="3">diaminopimelate epimerase</fullName>
        <ecNumber evidence="3">5.1.1.7</ecNumber>
    </recommendedName>
</protein>
<evidence type="ECO:0000256" key="5">
    <source>
        <dbReference type="ARBA" id="ARBA00023154"/>
    </source>
</evidence>
<accession>A0A9Q0X394</accession>
<comment type="caution">
    <text evidence="8">The sequence shown here is derived from an EMBL/GenBank/DDBJ whole genome shotgun (WGS) entry which is preliminary data.</text>
</comment>
<comment type="similarity">
    <text evidence="2">Belongs to the diaminopimelate epimerase family.</text>
</comment>
<evidence type="ECO:0000313" key="9">
    <source>
        <dbReference type="Proteomes" id="UP001151752"/>
    </source>
</evidence>
<organism evidence="8 9">
    <name type="scientific">Salix koriyanagi</name>
    <dbReference type="NCBI Taxonomy" id="2511006"/>
    <lineage>
        <taxon>Eukaryota</taxon>
        <taxon>Viridiplantae</taxon>
        <taxon>Streptophyta</taxon>
        <taxon>Embryophyta</taxon>
        <taxon>Tracheophyta</taxon>
        <taxon>Spermatophyta</taxon>
        <taxon>Magnoliopsida</taxon>
        <taxon>eudicotyledons</taxon>
        <taxon>Gunneridae</taxon>
        <taxon>Pentapetalae</taxon>
        <taxon>rosids</taxon>
        <taxon>fabids</taxon>
        <taxon>Malpighiales</taxon>
        <taxon>Salicaceae</taxon>
        <taxon>Saliceae</taxon>
        <taxon>Salix</taxon>
    </lineage>
</organism>
<dbReference type="PROSITE" id="PS01326">
    <property type="entry name" value="DAP_EPIMERASE"/>
    <property type="match status" value="1"/>
</dbReference>
<dbReference type="PANTHER" id="PTHR31689:SF0">
    <property type="entry name" value="DIAMINOPIMELATE EPIMERASE"/>
    <property type="match status" value="1"/>
</dbReference>
<evidence type="ECO:0000256" key="1">
    <source>
        <dbReference type="ARBA" id="ARBA00005196"/>
    </source>
</evidence>
<reference evidence="8" key="1">
    <citation type="submission" date="2022-11" db="EMBL/GenBank/DDBJ databases">
        <authorList>
            <person name="Hyden B.L."/>
            <person name="Feng K."/>
            <person name="Yates T."/>
            <person name="Jawdy S."/>
            <person name="Smart L.B."/>
            <person name="Muchero W."/>
        </authorList>
    </citation>
    <scope>NUCLEOTIDE SEQUENCE</scope>
    <source>
        <tissue evidence="8">Shoot tip</tissue>
    </source>
</reference>
<dbReference type="Proteomes" id="UP001151752">
    <property type="component" value="Chromosome 16"/>
</dbReference>
<dbReference type="GO" id="GO:0005829">
    <property type="term" value="C:cytosol"/>
    <property type="evidence" value="ECO:0007669"/>
    <property type="project" value="TreeGrafter"/>
</dbReference>
<proteinExistence type="inferred from homology"/>